<protein>
    <submittedName>
        <fullName evidence="2">Uncharacterized protein</fullName>
    </submittedName>
</protein>
<proteinExistence type="predicted"/>
<name>A0A0D2MH43_HYPSF</name>
<feature type="region of interest" description="Disordered" evidence="1">
    <location>
        <begin position="25"/>
        <end position="47"/>
    </location>
</feature>
<gene>
    <name evidence="2" type="ORF">HYPSUDRAFT_612214</name>
</gene>
<accession>A0A0D2MH43</accession>
<evidence type="ECO:0000256" key="1">
    <source>
        <dbReference type="SAM" id="MobiDB-lite"/>
    </source>
</evidence>
<feature type="region of interest" description="Disordered" evidence="1">
    <location>
        <begin position="190"/>
        <end position="209"/>
    </location>
</feature>
<dbReference type="AlphaFoldDB" id="A0A0D2MH43"/>
<keyword evidence="3" id="KW-1185">Reference proteome</keyword>
<dbReference type="EMBL" id="KN817546">
    <property type="protein sequence ID" value="KJA22953.1"/>
    <property type="molecule type" value="Genomic_DNA"/>
</dbReference>
<sequence>MTTLARQPNAAYQLATVGATELEARPASSFTSHRVQRQPARPRTGHFPLQQTSKSAVVSVMYNAGHSETARNVRRDLANAGRPMKSSGLNVVLPHRKSSNGQVKMANLDDHCVTAHTRGKHSSPLPFSRSARHRGASQLATGACHHPTTLIKSLKAWLRERWPQALRPRDMRYVCPRRSTVCPATTSACHAPATSPRPLSTPLQARIVH</sequence>
<reference evidence="3" key="1">
    <citation type="submission" date="2014-04" db="EMBL/GenBank/DDBJ databases">
        <title>Evolutionary Origins and Diversification of the Mycorrhizal Mutualists.</title>
        <authorList>
            <consortium name="DOE Joint Genome Institute"/>
            <consortium name="Mycorrhizal Genomics Consortium"/>
            <person name="Kohler A."/>
            <person name="Kuo A."/>
            <person name="Nagy L.G."/>
            <person name="Floudas D."/>
            <person name="Copeland A."/>
            <person name="Barry K.W."/>
            <person name="Cichocki N."/>
            <person name="Veneault-Fourrey C."/>
            <person name="LaButti K."/>
            <person name="Lindquist E.A."/>
            <person name="Lipzen A."/>
            <person name="Lundell T."/>
            <person name="Morin E."/>
            <person name="Murat C."/>
            <person name="Riley R."/>
            <person name="Ohm R."/>
            <person name="Sun H."/>
            <person name="Tunlid A."/>
            <person name="Henrissat B."/>
            <person name="Grigoriev I.V."/>
            <person name="Hibbett D.S."/>
            <person name="Martin F."/>
        </authorList>
    </citation>
    <scope>NUCLEOTIDE SEQUENCE [LARGE SCALE GENOMIC DNA]</scope>
    <source>
        <strain evidence="3">FD-334 SS-4</strain>
    </source>
</reference>
<evidence type="ECO:0000313" key="3">
    <source>
        <dbReference type="Proteomes" id="UP000054270"/>
    </source>
</evidence>
<evidence type="ECO:0000313" key="2">
    <source>
        <dbReference type="EMBL" id="KJA22953.1"/>
    </source>
</evidence>
<organism evidence="2 3">
    <name type="scientific">Hypholoma sublateritium (strain FD-334 SS-4)</name>
    <dbReference type="NCBI Taxonomy" id="945553"/>
    <lineage>
        <taxon>Eukaryota</taxon>
        <taxon>Fungi</taxon>
        <taxon>Dikarya</taxon>
        <taxon>Basidiomycota</taxon>
        <taxon>Agaricomycotina</taxon>
        <taxon>Agaricomycetes</taxon>
        <taxon>Agaricomycetidae</taxon>
        <taxon>Agaricales</taxon>
        <taxon>Agaricineae</taxon>
        <taxon>Strophariaceae</taxon>
        <taxon>Hypholoma</taxon>
    </lineage>
</organism>
<dbReference type="Proteomes" id="UP000054270">
    <property type="component" value="Unassembled WGS sequence"/>
</dbReference>